<feature type="domain" description="EDS1 EP" evidence="8">
    <location>
        <begin position="357"/>
        <end position="539"/>
    </location>
</feature>
<dbReference type="Pfam" id="PF01764">
    <property type="entry name" value="Lipase_3"/>
    <property type="match status" value="1"/>
</dbReference>
<proteinExistence type="predicted"/>
<sequence length="577" mass="65176">MMIMGRRPPLPLFSCGLDLANLAVASGLLGRSWDAVSQLQGQVNAEQRHLSSPSSSSSSVVFEEFQHPEYTIVAFNALPIGISHLQEQSDLVPWSEIPRFHFLCSENIPSFSLNRAAISLFDSLCDEHELSVLNNCSGEIAESAKSTAYIITGHCLAGCVASLFTLWLLDSLDASTTIRPLCITFGSPLLGDNGFQRAVSQFSAWNSCFLHVVHKDDCFPRLWLRPHGEPSSYVPFGAFLLLLANRSSTESGRNQELRGFHYGSIIERLEGGSICKDPNSLAEDEPDSFKAGIIAQVTAVDLAQVQLSHWPWQQNVNAQMEKVSKSEEESATRIRAAARSNTSSKASDMERKILMVRLEWYKKAKASDGFGYYDSYESKPKEPDHRVVTYKETLKEYYVESGFRGSVIPNSWLYGGNTYRRMVEPLDIAEYYAKGNRNYLTEGRSKHYILLEKWLKENPQRPAPCNSVNSRREKAHVEEAVISGRLLKSGGPDLAVEREKLVEFEQYVMSLLERYAVSSEIFLEKSSYMKWWREYDEEILGKQMMGASHDSQLAQFMRNECYHQYASGSFTFDHSSW</sequence>
<evidence type="ECO:0000256" key="3">
    <source>
        <dbReference type="ARBA" id="ARBA00022490"/>
    </source>
</evidence>
<evidence type="ECO:0000313" key="10">
    <source>
        <dbReference type="Proteomes" id="UP001634007"/>
    </source>
</evidence>
<evidence type="ECO:0000259" key="7">
    <source>
        <dbReference type="Pfam" id="PF01764"/>
    </source>
</evidence>
<dbReference type="GO" id="GO:0006952">
    <property type="term" value="P:defense response"/>
    <property type="evidence" value="ECO:0007669"/>
    <property type="project" value="UniProtKB-KW"/>
</dbReference>
<evidence type="ECO:0000259" key="8">
    <source>
        <dbReference type="Pfam" id="PF18117"/>
    </source>
</evidence>
<feature type="domain" description="Fungal lipase-type" evidence="7">
    <location>
        <begin position="140"/>
        <end position="222"/>
    </location>
</feature>
<name>A0ABD3J8S2_EUCGL</name>
<evidence type="ECO:0000256" key="4">
    <source>
        <dbReference type="ARBA" id="ARBA00022801"/>
    </source>
</evidence>
<dbReference type="Gene3D" id="3.40.50.1820">
    <property type="entry name" value="alpha/beta hydrolase"/>
    <property type="match status" value="1"/>
</dbReference>
<evidence type="ECO:0000256" key="5">
    <source>
        <dbReference type="ARBA" id="ARBA00022821"/>
    </source>
</evidence>
<dbReference type="InterPro" id="IPR029058">
    <property type="entry name" value="AB_hydrolase_fold"/>
</dbReference>
<dbReference type="PANTHER" id="PTHR46898">
    <property type="entry name" value="SENESCENCE-ASSOCIATED CARBOXYLESTERASE 101"/>
    <property type="match status" value="1"/>
</dbReference>
<keyword evidence="10" id="KW-1185">Reference proteome</keyword>
<dbReference type="PANTHER" id="PTHR46898:SF3">
    <property type="entry name" value="FUNGAL LIPASE-LIKE DOMAIN-CONTAINING PROTEIN"/>
    <property type="match status" value="1"/>
</dbReference>
<accession>A0ABD3J8S2</accession>
<keyword evidence="4" id="KW-0378">Hydrolase</keyword>
<dbReference type="Proteomes" id="UP001634007">
    <property type="component" value="Unassembled WGS sequence"/>
</dbReference>
<organism evidence="9 10">
    <name type="scientific">Eucalyptus globulus</name>
    <name type="common">Tasmanian blue gum</name>
    <dbReference type="NCBI Taxonomy" id="34317"/>
    <lineage>
        <taxon>Eukaryota</taxon>
        <taxon>Viridiplantae</taxon>
        <taxon>Streptophyta</taxon>
        <taxon>Embryophyta</taxon>
        <taxon>Tracheophyta</taxon>
        <taxon>Spermatophyta</taxon>
        <taxon>Magnoliopsida</taxon>
        <taxon>eudicotyledons</taxon>
        <taxon>Gunneridae</taxon>
        <taxon>Pentapetalae</taxon>
        <taxon>rosids</taxon>
        <taxon>malvids</taxon>
        <taxon>Myrtales</taxon>
        <taxon>Myrtaceae</taxon>
        <taxon>Myrtoideae</taxon>
        <taxon>Eucalypteae</taxon>
        <taxon>Eucalyptus</taxon>
    </lineage>
</organism>
<dbReference type="GO" id="GO:0016787">
    <property type="term" value="F:hydrolase activity"/>
    <property type="evidence" value="ECO:0007669"/>
    <property type="project" value="UniProtKB-KW"/>
</dbReference>
<evidence type="ECO:0000313" key="9">
    <source>
        <dbReference type="EMBL" id="KAL3723194.1"/>
    </source>
</evidence>
<keyword evidence="3" id="KW-0963">Cytoplasm</keyword>
<dbReference type="InterPro" id="IPR002921">
    <property type="entry name" value="Fungal_lipase-type"/>
</dbReference>
<reference evidence="9 10" key="1">
    <citation type="submission" date="2024-11" db="EMBL/GenBank/DDBJ databases">
        <title>Chromosome-level genome assembly of Eucalyptus globulus Labill. provides insights into its genome evolution.</title>
        <authorList>
            <person name="Li X."/>
        </authorList>
    </citation>
    <scope>NUCLEOTIDE SEQUENCE [LARGE SCALE GENOMIC DNA]</scope>
    <source>
        <strain evidence="9">CL2024</strain>
        <tissue evidence="9">Fresh tender leaves</tissue>
    </source>
</reference>
<dbReference type="AlphaFoldDB" id="A0ABD3J8S2"/>
<dbReference type="SUPFAM" id="SSF53474">
    <property type="entry name" value="alpha/beta-Hydrolases"/>
    <property type="match status" value="1"/>
</dbReference>
<dbReference type="InterPro" id="IPR041266">
    <property type="entry name" value="EDS1_EP"/>
</dbReference>
<evidence type="ECO:0000256" key="6">
    <source>
        <dbReference type="ARBA" id="ARBA00023242"/>
    </source>
</evidence>
<dbReference type="GO" id="GO:0005634">
    <property type="term" value="C:nucleus"/>
    <property type="evidence" value="ECO:0007669"/>
    <property type="project" value="UniProtKB-SubCell"/>
</dbReference>
<evidence type="ECO:0000256" key="2">
    <source>
        <dbReference type="ARBA" id="ARBA00004496"/>
    </source>
</evidence>
<dbReference type="EMBL" id="JBJKBG010000009">
    <property type="protein sequence ID" value="KAL3723194.1"/>
    <property type="molecule type" value="Genomic_DNA"/>
</dbReference>
<dbReference type="InterPro" id="IPR044603">
    <property type="entry name" value="SAG101-like"/>
</dbReference>
<evidence type="ECO:0000256" key="1">
    <source>
        <dbReference type="ARBA" id="ARBA00004123"/>
    </source>
</evidence>
<dbReference type="GO" id="GO:0005737">
    <property type="term" value="C:cytoplasm"/>
    <property type="evidence" value="ECO:0007669"/>
    <property type="project" value="UniProtKB-SubCell"/>
</dbReference>
<gene>
    <name evidence="9" type="ORF">ACJRO7_035382</name>
</gene>
<comment type="caution">
    <text evidence="9">The sequence shown here is derived from an EMBL/GenBank/DDBJ whole genome shotgun (WGS) entry which is preliminary data.</text>
</comment>
<keyword evidence="6" id="KW-0539">Nucleus</keyword>
<protein>
    <submittedName>
        <fullName evidence="9">Uncharacterized protein</fullName>
    </submittedName>
</protein>
<keyword evidence="5" id="KW-0611">Plant defense</keyword>
<comment type="subcellular location">
    <subcellularLocation>
        <location evidence="2">Cytoplasm</location>
    </subcellularLocation>
    <subcellularLocation>
        <location evidence="1">Nucleus</location>
    </subcellularLocation>
</comment>
<dbReference type="Pfam" id="PF18117">
    <property type="entry name" value="EDS1_EP"/>
    <property type="match status" value="1"/>
</dbReference>